<reference evidence="1 2" key="1">
    <citation type="submission" date="2024-04" db="EMBL/GenBank/DDBJ databases">
        <authorList>
            <consortium name="Genoscope - CEA"/>
            <person name="William W."/>
        </authorList>
    </citation>
    <scope>NUCLEOTIDE SEQUENCE [LARGE SCALE GENOMIC DNA]</scope>
</reference>
<proteinExistence type="predicted"/>
<evidence type="ECO:0000313" key="2">
    <source>
        <dbReference type="Proteomes" id="UP001497497"/>
    </source>
</evidence>
<dbReference type="AlphaFoldDB" id="A0AAV2HRW0"/>
<name>A0AAV2HRW0_LYMST</name>
<dbReference type="Pfam" id="PF13151">
    <property type="entry name" value="DUF3990"/>
    <property type="match status" value="1"/>
</dbReference>
<dbReference type="EMBL" id="CAXITT010000184">
    <property type="protein sequence ID" value="CAL1534861.1"/>
    <property type="molecule type" value="Genomic_DNA"/>
</dbReference>
<keyword evidence="2" id="KW-1185">Reference proteome</keyword>
<dbReference type="SUPFAM" id="SSF56399">
    <property type="entry name" value="ADP-ribosylation"/>
    <property type="match status" value="1"/>
</dbReference>
<dbReference type="Proteomes" id="UP001497497">
    <property type="component" value="Unassembled WGS sequence"/>
</dbReference>
<sequence>MASRKELFPFNGKSNGKSSYPLPGRGNHFGLIEIINIDKIIKKELVPEYLKPENEYILFYHGTTSENAKAIVNSGINVKKGDPRTDFGQGFYVSKDFQYARDFVKHSNEYTVLVFKLTLTFWDAQGSSGYVFKNDSDEFWEEFVAYNRRCNRGGKFAKKSKQLSQLELESKAFIQGHVCARNLERKSGTSKQTLPKDPAIQVCIKTNELAKTFFSYLYAAFSYNNSLYK</sequence>
<evidence type="ECO:0008006" key="3">
    <source>
        <dbReference type="Google" id="ProtNLM"/>
    </source>
</evidence>
<dbReference type="Gene3D" id="3.90.175.10">
    <property type="entry name" value="Diphtheria Toxin, domain 1"/>
    <property type="match status" value="1"/>
</dbReference>
<organism evidence="1 2">
    <name type="scientific">Lymnaea stagnalis</name>
    <name type="common">Great pond snail</name>
    <name type="synonym">Helix stagnalis</name>
    <dbReference type="NCBI Taxonomy" id="6523"/>
    <lineage>
        <taxon>Eukaryota</taxon>
        <taxon>Metazoa</taxon>
        <taxon>Spiralia</taxon>
        <taxon>Lophotrochozoa</taxon>
        <taxon>Mollusca</taxon>
        <taxon>Gastropoda</taxon>
        <taxon>Heterobranchia</taxon>
        <taxon>Euthyneura</taxon>
        <taxon>Panpulmonata</taxon>
        <taxon>Hygrophila</taxon>
        <taxon>Lymnaeoidea</taxon>
        <taxon>Lymnaeidae</taxon>
        <taxon>Lymnaea</taxon>
    </lineage>
</organism>
<evidence type="ECO:0000313" key="1">
    <source>
        <dbReference type="EMBL" id="CAL1534861.1"/>
    </source>
</evidence>
<accession>A0AAV2HRW0</accession>
<protein>
    <recommendedName>
        <fullName evidence="3">DUF3990 domain-containing protein</fullName>
    </recommendedName>
</protein>
<comment type="caution">
    <text evidence="1">The sequence shown here is derived from an EMBL/GenBank/DDBJ whole genome shotgun (WGS) entry which is preliminary data.</text>
</comment>
<dbReference type="InterPro" id="IPR025051">
    <property type="entry name" value="DUF3990"/>
</dbReference>
<gene>
    <name evidence="1" type="ORF">GSLYS_00008821001</name>
</gene>